<feature type="domain" description="EamA" evidence="3">
    <location>
        <begin position="146"/>
        <end position="277"/>
    </location>
</feature>
<dbReference type="SUPFAM" id="SSF103481">
    <property type="entry name" value="Multidrug resistance efflux transporter EmrE"/>
    <property type="match status" value="2"/>
</dbReference>
<comment type="caution">
    <text evidence="4">The sequence shown here is derived from an EMBL/GenBank/DDBJ whole genome shotgun (WGS) entry which is preliminary data.</text>
</comment>
<dbReference type="AlphaFoldDB" id="A0A4R1HRK6"/>
<dbReference type="InterPro" id="IPR000620">
    <property type="entry name" value="EamA_dom"/>
</dbReference>
<gene>
    <name evidence="4" type="ORF">EV378_1017</name>
</gene>
<dbReference type="EMBL" id="SMFZ01000001">
    <property type="protein sequence ID" value="TCK25217.1"/>
    <property type="molecule type" value="Genomic_DNA"/>
</dbReference>
<reference evidence="4 5" key="1">
    <citation type="submission" date="2019-03" db="EMBL/GenBank/DDBJ databases">
        <title>Sequencing the genomes of 1000 actinobacteria strains.</title>
        <authorList>
            <person name="Klenk H.-P."/>
        </authorList>
    </citation>
    <scope>NUCLEOTIDE SEQUENCE [LARGE SCALE GENOMIC DNA]</scope>
    <source>
        <strain evidence="4 5">DSM 44969</strain>
    </source>
</reference>
<feature type="transmembrane region" description="Helical" evidence="2">
    <location>
        <begin position="115"/>
        <end position="134"/>
    </location>
</feature>
<proteinExistence type="inferred from homology"/>
<dbReference type="Pfam" id="PF00892">
    <property type="entry name" value="EamA"/>
    <property type="match status" value="1"/>
</dbReference>
<sequence>MLAVGLALVSALAYGTSDYIGGVLSKTRSSWTVALVAQLVSALVTAALALVFAGSPTGADFGWAAAGGVGEAVGIAALYRGLARGRMGIVAPISGIGATLVPVVVGVATGDQPSVTAWIGIALAFPAVYLIPRAPGSASDGSTSDGVVTGTVAGLGFGAQFAFVGQIGDGSGFLPLALLWLVSAATIAVVATLLRQPWIPRRDGRLGPVLAFGPISAVAVASFLLATREGLFTVVSVIAALYPAVTVAMAAAVLRERIGRLQAVGLLLAAATVVLVTVGR</sequence>
<feature type="transmembrane region" description="Helical" evidence="2">
    <location>
        <begin position="89"/>
        <end position="109"/>
    </location>
</feature>
<evidence type="ECO:0000259" key="3">
    <source>
        <dbReference type="Pfam" id="PF00892"/>
    </source>
</evidence>
<keyword evidence="2" id="KW-0472">Membrane</keyword>
<protein>
    <submittedName>
        <fullName evidence="4">EamA-like transporter family protein</fullName>
    </submittedName>
</protein>
<dbReference type="GO" id="GO:0016020">
    <property type="term" value="C:membrane"/>
    <property type="evidence" value="ECO:0007669"/>
    <property type="project" value="InterPro"/>
</dbReference>
<accession>A0A4R1HRK6</accession>
<dbReference type="Proteomes" id="UP000295560">
    <property type="component" value="Unassembled WGS sequence"/>
</dbReference>
<evidence type="ECO:0000313" key="4">
    <source>
        <dbReference type="EMBL" id="TCK25217.1"/>
    </source>
</evidence>
<keyword evidence="5" id="KW-1185">Reference proteome</keyword>
<comment type="similarity">
    <text evidence="1">Belongs to the EamA transporter family.</text>
</comment>
<feature type="transmembrane region" description="Helical" evidence="2">
    <location>
        <begin position="206"/>
        <end position="225"/>
    </location>
</feature>
<dbReference type="OrthoDB" id="68076at2"/>
<feature type="transmembrane region" description="Helical" evidence="2">
    <location>
        <begin position="261"/>
        <end position="279"/>
    </location>
</feature>
<dbReference type="RefSeq" id="WP_132421536.1">
    <property type="nucleotide sequence ID" value="NZ_SMFZ01000001.1"/>
</dbReference>
<evidence type="ECO:0000256" key="2">
    <source>
        <dbReference type="SAM" id="Phobius"/>
    </source>
</evidence>
<feature type="transmembrane region" description="Helical" evidence="2">
    <location>
        <begin position="31"/>
        <end position="53"/>
    </location>
</feature>
<keyword evidence="2" id="KW-0812">Transmembrane</keyword>
<evidence type="ECO:0000256" key="1">
    <source>
        <dbReference type="ARBA" id="ARBA00007362"/>
    </source>
</evidence>
<feature type="transmembrane region" description="Helical" evidence="2">
    <location>
        <begin position="231"/>
        <end position="254"/>
    </location>
</feature>
<feature type="transmembrane region" description="Helical" evidence="2">
    <location>
        <begin position="173"/>
        <end position="194"/>
    </location>
</feature>
<keyword evidence="2" id="KW-1133">Transmembrane helix</keyword>
<organism evidence="4 5">
    <name type="scientific">Pseudonocardia endophytica</name>
    <dbReference type="NCBI Taxonomy" id="401976"/>
    <lineage>
        <taxon>Bacteria</taxon>
        <taxon>Bacillati</taxon>
        <taxon>Actinomycetota</taxon>
        <taxon>Actinomycetes</taxon>
        <taxon>Pseudonocardiales</taxon>
        <taxon>Pseudonocardiaceae</taxon>
        <taxon>Pseudonocardia</taxon>
    </lineage>
</organism>
<evidence type="ECO:0000313" key="5">
    <source>
        <dbReference type="Proteomes" id="UP000295560"/>
    </source>
</evidence>
<dbReference type="InterPro" id="IPR037185">
    <property type="entry name" value="EmrE-like"/>
</dbReference>
<name>A0A4R1HRK6_PSEEN</name>
<feature type="transmembrane region" description="Helical" evidence="2">
    <location>
        <begin position="146"/>
        <end position="167"/>
    </location>
</feature>